<accession>A0AA45C9F2</accession>
<keyword evidence="7 8" id="KW-0472">Membrane</keyword>
<keyword evidence="5 8" id="KW-0812">Transmembrane</keyword>
<name>A0AA45C9F2_9BACT</name>
<dbReference type="PANTHER" id="PTHR30472">
    <property type="entry name" value="FERRIC ENTEROBACTIN TRANSPORT SYSTEM PERMEASE PROTEIN"/>
    <property type="match status" value="1"/>
</dbReference>
<evidence type="ECO:0000256" key="7">
    <source>
        <dbReference type="ARBA" id="ARBA00023136"/>
    </source>
</evidence>
<comment type="caution">
    <text evidence="9">The sequence shown here is derived from an EMBL/GenBank/DDBJ whole genome shotgun (WGS) entry which is preliminary data.</text>
</comment>
<feature type="transmembrane region" description="Helical" evidence="8">
    <location>
        <begin position="154"/>
        <end position="176"/>
    </location>
</feature>
<evidence type="ECO:0000256" key="5">
    <source>
        <dbReference type="ARBA" id="ARBA00022692"/>
    </source>
</evidence>
<gene>
    <name evidence="9" type="ORF">C7380_101242</name>
</gene>
<keyword evidence="4" id="KW-1003">Cell membrane</keyword>
<feature type="transmembrane region" description="Helical" evidence="8">
    <location>
        <begin position="284"/>
        <end position="307"/>
    </location>
</feature>
<feature type="transmembrane region" description="Helical" evidence="8">
    <location>
        <begin position="67"/>
        <end position="89"/>
    </location>
</feature>
<evidence type="ECO:0000256" key="1">
    <source>
        <dbReference type="ARBA" id="ARBA00004651"/>
    </source>
</evidence>
<dbReference type="GO" id="GO:0033214">
    <property type="term" value="P:siderophore-iron import into cell"/>
    <property type="evidence" value="ECO:0007669"/>
    <property type="project" value="TreeGrafter"/>
</dbReference>
<organism evidence="9 10">
    <name type="scientific">Oceanotoga teriensis</name>
    <dbReference type="NCBI Taxonomy" id="515440"/>
    <lineage>
        <taxon>Bacteria</taxon>
        <taxon>Thermotogati</taxon>
        <taxon>Thermotogota</taxon>
        <taxon>Thermotogae</taxon>
        <taxon>Petrotogales</taxon>
        <taxon>Petrotogaceae</taxon>
        <taxon>Oceanotoga</taxon>
    </lineage>
</organism>
<feature type="transmembrane region" description="Helical" evidence="8">
    <location>
        <begin position="313"/>
        <end position="329"/>
    </location>
</feature>
<proteinExistence type="inferred from homology"/>
<dbReference type="Proteomes" id="UP000245921">
    <property type="component" value="Unassembled WGS sequence"/>
</dbReference>
<keyword evidence="10" id="KW-1185">Reference proteome</keyword>
<evidence type="ECO:0000256" key="8">
    <source>
        <dbReference type="SAM" id="Phobius"/>
    </source>
</evidence>
<feature type="transmembrane region" description="Helical" evidence="8">
    <location>
        <begin position="261"/>
        <end position="277"/>
    </location>
</feature>
<feature type="transmembrane region" description="Helical" evidence="8">
    <location>
        <begin position="238"/>
        <end position="255"/>
    </location>
</feature>
<dbReference type="AlphaFoldDB" id="A0AA45C9F2"/>
<evidence type="ECO:0000256" key="2">
    <source>
        <dbReference type="ARBA" id="ARBA00007935"/>
    </source>
</evidence>
<sequence length="337" mass="37754">MKKYNISYLILFLLLFISIVFYTSKGFIEIPFFTTIKMIFSEISNNSLKDEFMKFWYVIFEVRIPRILTSTIAGAALGLSGLIFQAVLLNPLADPYILGVSSGASFGAALALLFNIQIFGLFTISFFSFMFAILSLILTLCISYTNKKITKTSLILSGIIVNSFFSAGLSFMKYLADEEVGSIVFWLMGSFTSKSWDDFIMISSVFFPTLIIIYFFADKMNILSLGDRNAKNLGINTTLIRVFLLIIASLLSAIVVSRTGIIGFVGLIIPHICRFIWGSDNKKLIFYTPLVGALLLSFADNFIRIILPVELPIGILTSLTGAPFFVFVMRKKIRRHS</sequence>
<comment type="similarity">
    <text evidence="2">Belongs to the binding-protein-dependent transport system permease family. FecCD subfamily.</text>
</comment>
<feature type="transmembrane region" description="Helical" evidence="8">
    <location>
        <begin position="96"/>
        <end position="116"/>
    </location>
</feature>
<dbReference type="PANTHER" id="PTHR30472:SF25">
    <property type="entry name" value="ABC TRANSPORTER PERMEASE PROTEIN MJ0876-RELATED"/>
    <property type="match status" value="1"/>
</dbReference>
<dbReference type="EMBL" id="QGGI01000001">
    <property type="protein sequence ID" value="PWJ96667.1"/>
    <property type="molecule type" value="Genomic_DNA"/>
</dbReference>
<evidence type="ECO:0000313" key="9">
    <source>
        <dbReference type="EMBL" id="PWJ96667.1"/>
    </source>
</evidence>
<dbReference type="InterPro" id="IPR000522">
    <property type="entry name" value="ABC_transptr_permease_BtuC"/>
</dbReference>
<dbReference type="GO" id="GO:0005886">
    <property type="term" value="C:plasma membrane"/>
    <property type="evidence" value="ECO:0007669"/>
    <property type="project" value="UniProtKB-SubCell"/>
</dbReference>
<dbReference type="Gene3D" id="1.10.3470.10">
    <property type="entry name" value="ABC transporter involved in vitamin B12 uptake, BtuC"/>
    <property type="match status" value="1"/>
</dbReference>
<dbReference type="CDD" id="cd06550">
    <property type="entry name" value="TM_ABC_iron-siderophores_like"/>
    <property type="match status" value="1"/>
</dbReference>
<keyword evidence="3" id="KW-0813">Transport</keyword>
<reference evidence="9 10" key="1">
    <citation type="submission" date="2018-05" db="EMBL/GenBank/DDBJ databases">
        <title>Genomic Encyclopedia of Type Strains, Phase IV (KMG-IV): sequencing the most valuable type-strain genomes for metagenomic binning, comparative biology and taxonomic classification.</title>
        <authorList>
            <person name="Goeker M."/>
        </authorList>
    </citation>
    <scope>NUCLEOTIDE SEQUENCE [LARGE SCALE GENOMIC DNA]</scope>
    <source>
        <strain evidence="9 10">DSM 24906</strain>
    </source>
</reference>
<keyword evidence="6 8" id="KW-1133">Transmembrane helix</keyword>
<dbReference type="GO" id="GO:0022857">
    <property type="term" value="F:transmembrane transporter activity"/>
    <property type="evidence" value="ECO:0007669"/>
    <property type="project" value="InterPro"/>
</dbReference>
<comment type="subcellular location">
    <subcellularLocation>
        <location evidence="1">Cell membrane</location>
        <topology evidence="1">Multi-pass membrane protein</topology>
    </subcellularLocation>
</comment>
<dbReference type="Pfam" id="PF01032">
    <property type="entry name" value="FecCD"/>
    <property type="match status" value="1"/>
</dbReference>
<evidence type="ECO:0000313" key="10">
    <source>
        <dbReference type="Proteomes" id="UP000245921"/>
    </source>
</evidence>
<feature type="transmembrane region" description="Helical" evidence="8">
    <location>
        <begin position="196"/>
        <end position="217"/>
    </location>
</feature>
<feature type="transmembrane region" description="Helical" evidence="8">
    <location>
        <begin position="122"/>
        <end position="142"/>
    </location>
</feature>
<evidence type="ECO:0000256" key="6">
    <source>
        <dbReference type="ARBA" id="ARBA00022989"/>
    </source>
</evidence>
<dbReference type="InterPro" id="IPR037294">
    <property type="entry name" value="ABC_BtuC-like"/>
</dbReference>
<dbReference type="RefSeq" id="WP_206050484.1">
    <property type="nucleotide sequence ID" value="NZ_JAMHJO010000001.1"/>
</dbReference>
<evidence type="ECO:0000256" key="3">
    <source>
        <dbReference type="ARBA" id="ARBA00022448"/>
    </source>
</evidence>
<dbReference type="FunFam" id="1.10.3470.10:FF:000001">
    <property type="entry name" value="Vitamin B12 ABC transporter permease BtuC"/>
    <property type="match status" value="1"/>
</dbReference>
<protein>
    <submittedName>
        <fullName evidence="9">Iron complex transport system permease protein</fullName>
    </submittedName>
</protein>
<dbReference type="SUPFAM" id="SSF81345">
    <property type="entry name" value="ABC transporter involved in vitamin B12 uptake, BtuC"/>
    <property type="match status" value="1"/>
</dbReference>
<evidence type="ECO:0000256" key="4">
    <source>
        <dbReference type="ARBA" id="ARBA00022475"/>
    </source>
</evidence>